<feature type="region of interest" description="Disordered" evidence="1">
    <location>
        <begin position="1396"/>
        <end position="1426"/>
    </location>
</feature>
<proteinExistence type="predicted"/>
<feature type="compositionally biased region" description="Basic and acidic residues" evidence="1">
    <location>
        <begin position="429"/>
        <end position="444"/>
    </location>
</feature>
<accession>A0A176VNZ8</accession>
<feature type="region of interest" description="Disordered" evidence="1">
    <location>
        <begin position="950"/>
        <end position="971"/>
    </location>
</feature>
<feature type="compositionally biased region" description="Pro residues" evidence="1">
    <location>
        <begin position="414"/>
        <end position="423"/>
    </location>
</feature>
<reference evidence="3" key="1">
    <citation type="submission" date="2016-03" db="EMBL/GenBank/DDBJ databases">
        <title>Mechanisms controlling the formation of the plant cell surface in tip-growing cells are functionally conserved among land plants.</title>
        <authorList>
            <person name="Honkanen S."/>
            <person name="Jones V.A."/>
            <person name="Morieri G."/>
            <person name="Champion C."/>
            <person name="Hetherington A.J."/>
            <person name="Kelly S."/>
            <person name="Saint-Marcoux D."/>
            <person name="Proust H."/>
            <person name="Prescott H."/>
            <person name="Dolan L."/>
        </authorList>
    </citation>
    <scope>NUCLEOTIDE SEQUENCE [LARGE SCALE GENOMIC DNA]</scope>
    <source>
        <tissue evidence="3">Whole gametophyte</tissue>
    </source>
</reference>
<feature type="compositionally biased region" description="Polar residues" evidence="1">
    <location>
        <begin position="482"/>
        <end position="501"/>
    </location>
</feature>
<name>A0A176VNZ8_MARPO</name>
<evidence type="ECO:0000313" key="4">
    <source>
        <dbReference type="Proteomes" id="UP000077202"/>
    </source>
</evidence>
<protein>
    <recommendedName>
        <fullName evidence="2">LysM domain-containing protein</fullName>
    </recommendedName>
</protein>
<feature type="region of interest" description="Disordered" evidence="1">
    <location>
        <begin position="411"/>
        <end position="448"/>
    </location>
</feature>
<comment type="caution">
    <text evidence="3">The sequence shown here is derived from an EMBL/GenBank/DDBJ whole genome shotgun (WGS) entry which is preliminary data.</text>
</comment>
<sequence>MSIRTLQFQRKLKQPIWLGRRKASHDQEAGASRKNNPRRMLERYVRFFTSTARTSAQQKTCMPCLDPICSSVAPSVLQALLNWRISLSLSESMAPVLHRNQDRSTPTKRKTVKTRAAEWPSKTMKQFPSADPARVSDGVLEGKVAAAERGQGRGRGRGDDADWEQQRRVAERSPQEPTKRKALRKALAPYDIASFSRASRPGYEPNDSKSLQLLEAVDLPAKLKESLELVAVKVSLGSQDSTTRYIKLEGVKTAPWDSDFAFPVLNLKDKLAVAICDPEGETLTKCEIEVPSILQQGYREEFVTLSEGGRLHLKLSFVLTDEERKKVNQMRAAAQRKKEKEQKDEMMVRRSNNLTKSIERAYDFKRKEDYCTDNGLRTIAESEVEHAGKSLDNWEVFSRKKDKEVSSASLFALPQPPQPPTLKPSPSVETEKPVEVSADRERCSKNKYSSSCNTMDGVLRHSSLNQDNIVEVVVRNSFPEPTITTCSPPENIESQANSETELGTGPPKIPISEITRTAPIVLLEIDEQKENRPAPLTSVESNCRMGSQDDHVFCHGPEVEECMEIRLLENRQQEELLKKELSSNHGFSRPREENPFFPKSLLINGSVQQECDIAANQVHNISKEDRATIQVFPSKENVATLQESASLVQGVVAAVRMSTFSEWESIRKMPRVKEEDRTSAKLSPQAQAVKDLPLEVKSGSKEKVRTNSSFPEAKSPRLGASEIEEMVETVPSNTETKSPKLGERGIEAKTNDTFSSPKVVSKLGVHGAGEKTSNIVSAPEVVESKLGISRTEDNVGPLSSYIDFGELDVEGRVVEEKIRLLPSAPIDGSPKVGLHHLEVRQTGSPRLLRTALSSFETFSPRISRTSVTSHESDSPRLSKTFAKVEKNPGLLSRLLSDDCTSMEQESSVLTSAKSLPMEGWVCVERPPMNWEDPLKAPMTWEDALKVAQEKREAAIGPTPQPASPLPPPSQLKVPAYNLTRPPSPVTPMGAARMPTSFCLPSAQDVICAPLPRPAKSNPSKASINAGYVKAHTESFESGSNQTSDQPSGNVGNFLMQTETSSPTGVQVELKKRRSGEEELVKWEEKVRNWGQSAELKDIQEESRHRNQGTEKLSWDMDDFEDSIRKDFEARLQSPSSDCESSSSRLAVPAAEVRWDVEDSTRIKWLGEVTEESTTYEGCLDLFEDLNVEDMEGSLMEEVRINEKTVDTEVNDKLLPALEERYKVENLINRASTEFKQDAIIVSEGKGNADKAVEVVAFHLVVDKENSIISGNEVLDTPNDLDALKACDKARESSKSKSLPRVRASSKLVPSALAIQQLSLPGDSQWASKGRKKSKSTPRPPLLVSSITCSDEREQFTASEAWLAKAVIDQCTEVKKADLIIESLCKSLEPAADFLSSREVSSRELTPDCPDREDSEPPTTDEEKQKNSVIGGALKQVLGGAVLAAGVFVLWPKNAGNTERYHVVKTGETLSNILPEQSIDPSSRFCKLNPQVCERKTVYPGQRLRLA</sequence>
<dbReference type="PROSITE" id="PS51782">
    <property type="entry name" value="LYSM"/>
    <property type="match status" value="1"/>
</dbReference>
<keyword evidence="4" id="KW-1185">Reference proteome</keyword>
<feature type="compositionally biased region" description="Basic and acidic residues" evidence="1">
    <location>
        <begin position="1399"/>
        <end position="1411"/>
    </location>
</feature>
<feature type="compositionally biased region" description="Pro residues" evidence="1">
    <location>
        <begin position="958"/>
        <end position="969"/>
    </location>
</feature>
<dbReference type="Gene3D" id="2.60.40.150">
    <property type="entry name" value="C2 domain"/>
    <property type="match status" value="1"/>
</dbReference>
<feature type="region of interest" description="Disordered" evidence="1">
    <location>
        <begin position="1322"/>
        <end position="1343"/>
    </location>
</feature>
<evidence type="ECO:0000256" key="1">
    <source>
        <dbReference type="SAM" id="MobiDB-lite"/>
    </source>
</evidence>
<feature type="compositionally biased region" description="Basic and acidic residues" evidence="1">
    <location>
        <begin position="156"/>
        <end position="179"/>
    </location>
</feature>
<dbReference type="CDD" id="cd00118">
    <property type="entry name" value="LysM"/>
    <property type="match status" value="1"/>
</dbReference>
<gene>
    <name evidence="3" type="ORF">AXG93_531s1240</name>
</gene>
<organism evidence="3 4">
    <name type="scientific">Marchantia polymorpha subsp. ruderalis</name>
    <dbReference type="NCBI Taxonomy" id="1480154"/>
    <lineage>
        <taxon>Eukaryota</taxon>
        <taxon>Viridiplantae</taxon>
        <taxon>Streptophyta</taxon>
        <taxon>Embryophyta</taxon>
        <taxon>Marchantiophyta</taxon>
        <taxon>Marchantiopsida</taxon>
        <taxon>Marchantiidae</taxon>
        <taxon>Marchantiales</taxon>
        <taxon>Marchantiaceae</taxon>
        <taxon>Marchantia</taxon>
    </lineage>
</organism>
<feature type="region of interest" description="Disordered" evidence="1">
    <location>
        <begin position="481"/>
        <end position="511"/>
    </location>
</feature>
<evidence type="ECO:0000313" key="3">
    <source>
        <dbReference type="EMBL" id="OAE22640.1"/>
    </source>
</evidence>
<evidence type="ECO:0000259" key="2">
    <source>
        <dbReference type="PROSITE" id="PS51782"/>
    </source>
</evidence>
<dbReference type="InterPro" id="IPR018392">
    <property type="entry name" value="LysM"/>
</dbReference>
<feature type="domain" description="LysM" evidence="2">
    <location>
        <begin position="1459"/>
        <end position="1505"/>
    </location>
</feature>
<dbReference type="PANTHER" id="PTHR36810:SF1">
    <property type="entry name" value="OS05G0232200 PROTEIN"/>
    <property type="match status" value="1"/>
</dbReference>
<dbReference type="InterPro" id="IPR035892">
    <property type="entry name" value="C2_domain_sf"/>
</dbReference>
<dbReference type="PANTHER" id="PTHR36810">
    <property type="entry name" value="BNACNNG47150D PROTEIN"/>
    <property type="match status" value="1"/>
</dbReference>
<dbReference type="EMBL" id="LVLJ01003104">
    <property type="protein sequence ID" value="OAE22640.1"/>
    <property type="molecule type" value="Genomic_DNA"/>
</dbReference>
<dbReference type="Proteomes" id="UP000077202">
    <property type="component" value="Unassembled WGS sequence"/>
</dbReference>
<feature type="region of interest" description="Disordered" evidence="1">
    <location>
        <begin position="97"/>
        <end position="183"/>
    </location>
</feature>